<evidence type="ECO:0000256" key="1">
    <source>
        <dbReference type="ARBA" id="ARBA00004613"/>
    </source>
</evidence>
<dbReference type="KEGG" id="dea:FPZ08_07970"/>
<reference evidence="4 5" key="1">
    <citation type="submission" date="2019-07" db="EMBL/GenBank/DDBJ databases">
        <title>Full genome sequence of Devosia sp. Gsoil 520.</title>
        <authorList>
            <person name="Im W.-T."/>
        </authorList>
    </citation>
    <scope>NUCLEOTIDE SEQUENCE [LARGE SCALE GENOMIC DNA]</scope>
    <source>
        <strain evidence="4 5">Gsoil 520</strain>
    </source>
</reference>
<dbReference type="InterPro" id="IPR001343">
    <property type="entry name" value="Hemolysn_Ca-bd"/>
</dbReference>
<dbReference type="PANTHER" id="PTHR38340">
    <property type="entry name" value="S-LAYER PROTEIN"/>
    <property type="match status" value="1"/>
</dbReference>
<feature type="region of interest" description="Disordered" evidence="3">
    <location>
        <begin position="806"/>
        <end position="827"/>
    </location>
</feature>
<evidence type="ECO:0000313" key="5">
    <source>
        <dbReference type="Proteomes" id="UP000315364"/>
    </source>
</evidence>
<dbReference type="InterPro" id="IPR050557">
    <property type="entry name" value="RTX_toxin/Mannuronan_C5-epim"/>
</dbReference>
<comment type="subcellular location">
    <subcellularLocation>
        <location evidence="1">Secreted</location>
    </subcellularLocation>
</comment>
<dbReference type="Pfam" id="PF00353">
    <property type="entry name" value="HemolysinCabind"/>
    <property type="match status" value="12"/>
</dbReference>
<evidence type="ECO:0000256" key="2">
    <source>
        <dbReference type="ARBA" id="ARBA00022525"/>
    </source>
</evidence>
<dbReference type="OrthoDB" id="5618759at2"/>
<dbReference type="PRINTS" id="PR00313">
    <property type="entry name" value="CABNDNGRPT"/>
</dbReference>
<dbReference type="GO" id="GO:0005509">
    <property type="term" value="F:calcium ion binding"/>
    <property type="evidence" value="ECO:0007669"/>
    <property type="project" value="InterPro"/>
</dbReference>
<sequence length="1126" mass="113010">MPGGLIVDVNGASITGVESAQLDLRGGTDTLAYAAGNNISVDLQAGTATGFSFIRGVENVTTGAGDDAVRGNLVDNVLDGGAGDDTLRGGFGDDMLIGGDDNDLLYGEAGNDTLRGGEGNDRLDGGLGSDTVSYIDAAAAVTVTLASQAPQDTQGAGIDMLVSIENLTGSIHDDTLTGNGGNNILDGGLGQDAMSGGAGDDTYIVDNAGDTVTELAGGGNDTVHSSLASHTLAGETENLVLIAGAIDGTGNTLDNRLTGNGGNNILDGGLGTDTVVLSGNIEDHDFARAGAIFTVQSVTGGLDTLVSIENVDLGGVVYNMVRGTNAPNTGGAALNGTAGADLLLGFNGGDELHGGEGNDILYGGRGVDFMAGGAGDDTYLVIQGRDFVNELADGGSGIDTIISGVNRNLNYAAHVVGDVENLKLIGAALNGVGNGLDNVITGNANNNTLSGGLGNDTLIGNEGADILNGGGWHDILEGGAGDDTLNGGNGTDTAVFSGPAGNYSFGFNGTALTTVTDMVGTDGTDTLTNIEFVKFGDGPALAISTVAAGIPGVSSIIFGTDGSDTIIGGPGEDVIIGGPGDDILNGSDIGDGDDNTTPGTQDDDIFIWNVGDGFDTINGGMEGVDGDIFQVVGDSAASEIFRIYTFDEAVARIGFTGSDEVEIIVTREVDGVETPIAELTEIEEIVINGAGVSGNGPVGSDTVEMYGNFDLATNLRPNTITIIGSAGNDVIDITSLQSAHRIVFKTGGGQDVIVGTLRPQDVIDLPDGKTIEDYVVVTNPDGSTRIASDTHSVTFFSTGGLPQFASASDGADEAPAGNDDLNDVEELSTPPAGPLAGTILGDILTGTTGGDLIFGLAGTDYIIAGAGADVIRGDEGDDFVYGEAGRDVIFAGEGDDDIFGGDDDDMLYGESGDDWIAGDAGDDLIDAGIGNDQAFGGEGDDLFIGRIGDGNDLYDGGAGSDTLDLGSLSAALQVDLGTGVNGRGSVTGSQSGTDTLYGIENVTTGSGNDVITASNAANVIDGGGGNDVFVFSTEAAADGDTIRNFETGDKIDLSGIDANSSLAGNQTFTLVTGQSATAPGQIVITHETREDGDYTVISGNTGNDNDPEFRVEIAGSRNMTASDFNF</sequence>
<dbReference type="PROSITE" id="PS00330">
    <property type="entry name" value="HEMOLYSIN_CALCIUM"/>
    <property type="match status" value="7"/>
</dbReference>
<gene>
    <name evidence="4" type="ORF">FPZ08_07970</name>
</gene>
<keyword evidence="5" id="KW-1185">Reference proteome</keyword>
<protein>
    <submittedName>
        <fullName evidence="4">Calcium-binding protein</fullName>
    </submittedName>
</protein>
<accession>A0A5B8LSR3</accession>
<organism evidence="4 5">
    <name type="scientific">Devosia ginsengisoli</name>
    <dbReference type="NCBI Taxonomy" id="400770"/>
    <lineage>
        <taxon>Bacteria</taxon>
        <taxon>Pseudomonadati</taxon>
        <taxon>Pseudomonadota</taxon>
        <taxon>Alphaproteobacteria</taxon>
        <taxon>Hyphomicrobiales</taxon>
        <taxon>Devosiaceae</taxon>
        <taxon>Devosia</taxon>
    </lineage>
</organism>
<dbReference type="PANTHER" id="PTHR38340:SF1">
    <property type="entry name" value="S-LAYER PROTEIN"/>
    <property type="match status" value="1"/>
</dbReference>
<dbReference type="AlphaFoldDB" id="A0A5B8LSR3"/>
<keyword evidence="2" id="KW-0964">Secreted</keyword>
<dbReference type="GO" id="GO:0005576">
    <property type="term" value="C:extracellular region"/>
    <property type="evidence" value="ECO:0007669"/>
    <property type="project" value="UniProtKB-SubCell"/>
</dbReference>
<dbReference type="Proteomes" id="UP000315364">
    <property type="component" value="Chromosome"/>
</dbReference>
<evidence type="ECO:0000256" key="3">
    <source>
        <dbReference type="SAM" id="MobiDB-lite"/>
    </source>
</evidence>
<name>A0A5B8LSR3_9HYPH</name>
<dbReference type="EMBL" id="CP042304">
    <property type="protein sequence ID" value="QDZ10694.1"/>
    <property type="molecule type" value="Genomic_DNA"/>
</dbReference>
<dbReference type="InterPro" id="IPR011049">
    <property type="entry name" value="Serralysin-like_metalloprot_C"/>
</dbReference>
<dbReference type="InterPro" id="IPR018511">
    <property type="entry name" value="Hemolysin-typ_Ca-bd_CS"/>
</dbReference>
<dbReference type="Gene3D" id="2.150.10.10">
    <property type="entry name" value="Serralysin-like metalloprotease, C-terminal"/>
    <property type="match status" value="6"/>
</dbReference>
<evidence type="ECO:0000313" key="4">
    <source>
        <dbReference type="EMBL" id="QDZ10694.1"/>
    </source>
</evidence>
<proteinExistence type="predicted"/>
<dbReference type="SUPFAM" id="SSF51120">
    <property type="entry name" value="beta-Roll"/>
    <property type="match status" value="7"/>
</dbReference>